<evidence type="ECO:0000256" key="1">
    <source>
        <dbReference type="ARBA" id="ARBA00023015"/>
    </source>
</evidence>
<keyword evidence="1" id="KW-0805">Transcription regulation</keyword>
<keyword evidence="3" id="KW-0804">Transcription</keyword>
<evidence type="ECO:0000313" key="5">
    <source>
        <dbReference type="EMBL" id="QCB93078.1"/>
    </source>
</evidence>
<dbReference type="PROSITE" id="PS50932">
    <property type="entry name" value="HTH_LACI_2"/>
    <property type="match status" value="1"/>
</dbReference>
<proteinExistence type="predicted"/>
<dbReference type="PANTHER" id="PTHR30146">
    <property type="entry name" value="LACI-RELATED TRANSCRIPTIONAL REPRESSOR"/>
    <property type="match status" value="1"/>
</dbReference>
<dbReference type="InterPro" id="IPR028082">
    <property type="entry name" value="Peripla_BP_I"/>
</dbReference>
<dbReference type="SMART" id="SM00354">
    <property type="entry name" value="HTH_LACI"/>
    <property type="match status" value="1"/>
</dbReference>
<protein>
    <submittedName>
        <fullName evidence="5">LacI family transcriptional regulator</fullName>
    </submittedName>
</protein>
<dbReference type="Pfam" id="PF13377">
    <property type="entry name" value="Peripla_BP_3"/>
    <property type="match status" value="1"/>
</dbReference>
<keyword evidence="6" id="KW-1185">Reference proteome</keyword>
<dbReference type="Proteomes" id="UP000296469">
    <property type="component" value="Chromosome"/>
</dbReference>
<gene>
    <name evidence="5" type="ORF">E5225_05445</name>
</gene>
<dbReference type="Pfam" id="PF00356">
    <property type="entry name" value="LacI"/>
    <property type="match status" value="1"/>
</dbReference>
<dbReference type="Gene3D" id="3.40.50.2300">
    <property type="match status" value="2"/>
</dbReference>
<dbReference type="EMBL" id="CP039291">
    <property type="protein sequence ID" value="QCB93078.1"/>
    <property type="molecule type" value="Genomic_DNA"/>
</dbReference>
<dbReference type="PANTHER" id="PTHR30146:SF153">
    <property type="entry name" value="LACTOSE OPERON REPRESSOR"/>
    <property type="match status" value="1"/>
</dbReference>
<dbReference type="OrthoDB" id="3288692at2"/>
<dbReference type="SUPFAM" id="SSF47413">
    <property type="entry name" value="lambda repressor-like DNA-binding domains"/>
    <property type="match status" value="1"/>
</dbReference>
<evidence type="ECO:0000313" key="6">
    <source>
        <dbReference type="Proteomes" id="UP000296469"/>
    </source>
</evidence>
<dbReference type="GO" id="GO:0003700">
    <property type="term" value="F:DNA-binding transcription factor activity"/>
    <property type="evidence" value="ECO:0007669"/>
    <property type="project" value="TreeGrafter"/>
</dbReference>
<dbReference type="GO" id="GO:0000976">
    <property type="term" value="F:transcription cis-regulatory region binding"/>
    <property type="evidence" value="ECO:0007669"/>
    <property type="project" value="TreeGrafter"/>
</dbReference>
<sequence length="330" mass="34077">MPGRRVTSKDVAQHAGVSQSTVSYVLNDTPNQSISPATRDRVRAAAATLGYTPSAAARALRRGSSEAVLVVLPDAPIGAAIAAMIEGVSAVLEPHGHPVVHRRQRDTVGLRALWHELAPAAIANLAAFPASEEAAIEAAGIPVVGVALGGEPGRAMRVPQTAIGRLQAEHLVQRGHTHLGFAASTDPHLAEIARGRLAGVEEVCAERGLPAPVVVDVPLYADAAARAVQRLRDRAGPVTAVCACNDDVALAVLAGLRTAGLAAPGDLAVVGVDNLTAGRLAAPPLTTVDIRPDDIGTTLGKHVLRRLKPELELPVPDDEPPIDLVVRATT</sequence>
<dbReference type="InterPro" id="IPR000843">
    <property type="entry name" value="HTH_LacI"/>
</dbReference>
<feature type="domain" description="HTH lacI-type" evidence="4">
    <location>
        <begin position="6"/>
        <end position="62"/>
    </location>
</feature>
<name>A0A4P7SHD3_9CELL</name>
<evidence type="ECO:0000256" key="3">
    <source>
        <dbReference type="ARBA" id="ARBA00023163"/>
    </source>
</evidence>
<dbReference type="InterPro" id="IPR046335">
    <property type="entry name" value="LacI/GalR-like_sensor"/>
</dbReference>
<evidence type="ECO:0000256" key="2">
    <source>
        <dbReference type="ARBA" id="ARBA00023125"/>
    </source>
</evidence>
<reference evidence="5 6" key="1">
    <citation type="submission" date="2019-04" db="EMBL/GenBank/DDBJ databases">
        <title>Isolation and identification of Cellulomonas shaoxiangyii sp. Nov. isolated from feces of the Tibetan antelopes (Pantholops hodgsonii) in the Qinghai-Tibet plateau of China.</title>
        <authorList>
            <person name="Tian Z."/>
        </authorList>
    </citation>
    <scope>NUCLEOTIDE SEQUENCE [LARGE SCALE GENOMIC DNA]</scope>
    <source>
        <strain evidence="5 6">Z28</strain>
    </source>
</reference>
<dbReference type="CDD" id="cd06267">
    <property type="entry name" value="PBP1_LacI_sugar_binding-like"/>
    <property type="match status" value="1"/>
</dbReference>
<organism evidence="5 6">
    <name type="scientific">Cellulomonas shaoxiangyii</name>
    <dbReference type="NCBI Taxonomy" id="2566013"/>
    <lineage>
        <taxon>Bacteria</taxon>
        <taxon>Bacillati</taxon>
        <taxon>Actinomycetota</taxon>
        <taxon>Actinomycetes</taxon>
        <taxon>Micrococcales</taxon>
        <taxon>Cellulomonadaceae</taxon>
        <taxon>Cellulomonas</taxon>
    </lineage>
</organism>
<dbReference type="AlphaFoldDB" id="A0A4P7SHD3"/>
<accession>A0A4P7SHD3</accession>
<dbReference type="SUPFAM" id="SSF53822">
    <property type="entry name" value="Periplasmic binding protein-like I"/>
    <property type="match status" value="1"/>
</dbReference>
<evidence type="ECO:0000259" key="4">
    <source>
        <dbReference type="PROSITE" id="PS50932"/>
    </source>
</evidence>
<dbReference type="Gene3D" id="1.10.260.40">
    <property type="entry name" value="lambda repressor-like DNA-binding domains"/>
    <property type="match status" value="1"/>
</dbReference>
<dbReference type="KEGG" id="celz:E5225_05445"/>
<dbReference type="CDD" id="cd01392">
    <property type="entry name" value="HTH_LacI"/>
    <property type="match status" value="1"/>
</dbReference>
<dbReference type="InterPro" id="IPR010982">
    <property type="entry name" value="Lambda_DNA-bd_dom_sf"/>
</dbReference>
<keyword evidence="2" id="KW-0238">DNA-binding</keyword>